<feature type="transmembrane region" description="Helical" evidence="1">
    <location>
        <begin position="124"/>
        <end position="146"/>
    </location>
</feature>
<feature type="transmembrane region" description="Helical" evidence="1">
    <location>
        <begin position="261"/>
        <end position="279"/>
    </location>
</feature>
<keyword evidence="3" id="KW-1185">Reference proteome</keyword>
<reference evidence="2" key="1">
    <citation type="submission" date="2020-06" db="EMBL/GenBank/DDBJ databases">
        <title>Legume-microbial interactions unlock mineral nutrients during tropical forest succession.</title>
        <authorList>
            <person name="Epihov D.Z."/>
        </authorList>
    </citation>
    <scope>NUCLEOTIDE SEQUENCE [LARGE SCALE GENOMIC DNA]</scope>
    <source>
        <strain evidence="2">Pan2503</strain>
    </source>
</reference>
<dbReference type="AlphaFoldDB" id="A0A7V8NUQ7"/>
<proteinExistence type="predicted"/>
<gene>
    <name evidence="2" type="ORF">HRJ53_23205</name>
</gene>
<dbReference type="Proteomes" id="UP000567293">
    <property type="component" value="Unassembled WGS sequence"/>
</dbReference>
<keyword evidence="1" id="KW-1133">Transmembrane helix</keyword>
<keyword evidence="1" id="KW-0472">Membrane</keyword>
<comment type="caution">
    <text evidence="2">The sequence shown here is derived from an EMBL/GenBank/DDBJ whole genome shotgun (WGS) entry which is preliminary data.</text>
</comment>
<accession>A0A7V8NUQ7</accession>
<feature type="transmembrane region" description="Helical" evidence="1">
    <location>
        <begin position="189"/>
        <end position="208"/>
    </location>
</feature>
<sequence length="352" mass="39017">MNLVDRYLKAVAKALPEAQREDIVRELSEDIRSEMEDKAGELGRPLTESEQQALLKQRGNPLVLAGRYRQDHRTLAFGRQLIGPVLFPFYVKVLSFNLGLTFAVIAGIFTALGVSGQKVGFNDVLSSCLLQLFIQSGAVTLIFSLIERHLTKNPDRWDLSGTCGGLRLDLKIGKNISLPIERGQWISRFESVSIIIASTVALIWVTGVQRYPFLILGPAARFLKLAPIWYQVYFPILLLTVAEIVRATINLVRPDWTRFRAVYNIILHTGGLVVVYYLLRAGSWVAAAGSTAGITEQYAHSLAIVNQWIYFALLVAAALSVTMLVAKVTRLIRSLRRPAESPSLTAPAKEGN</sequence>
<organism evidence="2 3">
    <name type="scientific">Candidatus Acidiferrum panamense</name>
    <dbReference type="NCBI Taxonomy" id="2741543"/>
    <lineage>
        <taxon>Bacteria</taxon>
        <taxon>Pseudomonadati</taxon>
        <taxon>Acidobacteriota</taxon>
        <taxon>Terriglobia</taxon>
        <taxon>Candidatus Acidiferrales</taxon>
        <taxon>Candidatus Acidiferrum</taxon>
    </lineage>
</organism>
<name>A0A7V8NUQ7_9BACT</name>
<evidence type="ECO:0000313" key="2">
    <source>
        <dbReference type="EMBL" id="MBA0087905.1"/>
    </source>
</evidence>
<evidence type="ECO:0000313" key="3">
    <source>
        <dbReference type="Proteomes" id="UP000567293"/>
    </source>
</evidence>
<keyword evidence="1" id="KW-0812">Transmembrane</keyword>
<feature type="transmembrane region" description="Helical" evidence="1">
    <location>
        <begin position="89"/>
        <end position="112"/>
    </location>
</feature>
<dbReference type="EMBL" id="JACDQQ010002244">
    <property type="protein sequence ID" value="MBA0087905.1"/>
    <property type="molecule type" value="Genomic_DNA"/>
</dbReference>
<feature type="transmembrane region" description="Helical" evidence="1">
    <location>
        <begin position="228"/>
        <end position="249"/>
    </location>
</feature>
<evidence type="ECO:0000256" key="1">
    <source>
        <dbReference type="SAM" id="Phobius"/>
    </source>
</evidence>
<feature type="transmembrane region" description="Helical" evidence="1">
    <location>
        <begin position="308"/>
        <end position="326"/>
    </location>
</feature>
<protein>
    <submittedName>
        <fullName evidence="2">Uncharacterized protein</fullName>
    </submittedName>
</protein>